<dbReference type="AlphaFoldDB" id="W6TC17"/>
<dbReference type="Proteomes" id="UP000019247">
    <property type="component" value="Unassembled WGS sequence"/>
</dbReference>
<evidence type="ECO:0000313" key="2">
    <source>
        <dbReference type="Proteomes" id="UP000019247"/>
    </source>
</evidence>
<comment type="caution">
    <text evidence="1">The sequence shown here is derived from an EMBL/GenBank/DDBJ whole genome shotgun (WGS) entry which is preliminary data.</text>
</comment>
<sequence>MPGFGMVAASGLSGTNCLLAHVSTIKMIKIKFQQALIFELCLSL</sequence>
<proteinExistence type="predicted"/>
<organism evidence="1 2">
    <name type="scientific">Lactiplantibacillus fabifermentans T30PCM01</name>
    <dbReference type="NCBI Taxonomy" id="1400520"/>
    <lineage>
        <taxon>Bacteria</taxon>
        <taxon>Bacillati</taxon>
        <taxon>Bacillota</taxon>
        <taxon>Bacilli</taxon>
        <taxon>Lactobacillales</taxon>
        <taxon>Lactobacillaceae</taxon>
        <taxon>Lactiplantibacillus</taxon>
    </lineage>
</organism>
<dbReference type="EMBL" id="AWWK01000054">
    <property type="protein sequence ID" value="ETY73610.1"/>
    <property type="molecule type" value="Genomic_DNA"/>
</dbReference>
<protein>
    <submittedName>
        <fullName evidence="1">Uncharacterized protein</fullName>
    </submittedName>
</protein>
<reference evidence="1 2" key="1">
    <citation type="journal article" date="2014" name="Genome Announc.">
        <title>Genome Sequence of Lactobacillus fabifermentans Strain T30PCM01, Isolated from Fermenting Grape Marc.</title>
        <authorList>
            <person name="Treu L."/>
            <person name="Vendramin V."/>
            <person name="Bovo B."/>
            <person name="Giacomini A."/>
            <person name="Corich V."/>
            <person name="Campanaro S."/>
        </authorList>
    </citation>
    <scope>NUCLEOTIDE SEQUENCE [LARGE SCALE GENOMIC DNA]</scope>
    <source>
        <strain evidence="1 2">T30PCM01</strain>
    </source>
</reference>
<accession>W6TC17</accession>
<name>W6TC17_9LACO</name>
<gene>
    <name evidence="1" type="ORF">LFAB_11515</name>
</gene>
<dbReference type="HOGENOM" id="CLU_3217809_0_0_9"/>
<dbReference type="STRING" id="1400520.LFAB_11515"/>
<evidence type="ECO:0000313" key="1">
    <source>
        <dbReference type="EMBL" id="ETY73610.1"/>
    </source>
</evidence>